<sequence length="95" mass="10810">MVDINEGQMRKNQQYVHCINIIAGRPDDEAVDTEYDISYPSRPQAGCEASTQSFAPLIERNTRKKLVISLQVGNKLCRKSNCNHKNNTCKKNLEK</sequence>
<dbReference type="AlphaFoldDB" id="A0ABD3UF27"/>
<organism evidence="2 3">
    <name type="scientific">Sinanodonta woodiana</name>
    <name type="common">Chinese pond mussel</name>
    <name type="synonym">Anodonta woodiana</name>
    <dbReference type="NCBI Taxonomy" id="1069815"/>
    <lineage>
        <taxon>Eukaryota</taxon>
        <taxon>Metazoa</taxon>
        <taxon>Spiralia</taxon>
        <taxon>Lophotrochozoa</taxon>
        <taxon>Mollusca</taxon>
        <taxon>Bivalvia</taxon>
        <taxon>Autobranchia</taxon>
        <taxon>Heteroconchia</taxon>
        <taxon>Palaeoheterodonta</taxon>
        <taxon>Unionida</taxon>
        <taxon>Unionoidea</taxon>
        <taxon>Unionidae</taxon>
        <taxon>Unioninae</taxon>
        <taxon>Sinanodonta</taxon>
    </lineage>
</organism>
<evidence type="ECO:0000313" key="2">
    <source>
        <dbReference type="EMBL" id="KAL3847396.1"/>
    </source>
</evidence>
<protein>
    <recommendedName>
        <fullName evidence="1">Mutator-like transposase domain-containing protein</fullName>
    </recommendedName>
</protein>
<keyword evidence="3" id="KW-1185">Reference proteome</keyword>
<proteinExistence type="predicted"/>
<feature type="domain" description="Mutator-like transposase" evidence="1">
    <location>
        <begin position="1"/>
        <end position="93"/>
    </location>
</feature>
<evidence type="ECO:0000313" key="3">
    <source>
        <dbReference type="Proteomes" id="UP001634394"/>
    </source>
</evidence>
<evidence type="ECO:0000259" key="1">
    <source>
        <dbReference type="Pfam" id="PF20700"/>
    </source>
</evidence>
<dbReference type="Proteomes" id="UP001634394">
    <property type="component" value="Unassembled WGS sequence"/>
</dbReference>
<gene>
    <name evidence="2" type="ORF">ACJMK2_018311</name>
</gene>
<dbReference type="InterPro" id="IPR049012">
    <property type="entry name" value="Mutator_transp_dom"/>
</dbReference>
<reference evidence="2 3" key="1">
    <citation type="submission" date="2024-11" db="EMBL/GenBank/DDBJ databases">
        <title>Chromosome-level genome assembly of the freshwater bivalve Anodonta woodiana.</title>
        <authorList>
            <person name="Chen X."/>
        </authorList>
    </citation>
    <scope>NUCLEOTIDE SEQUENCE [LARGE SCALE GENOMIC DNA]</scope>
    <source>
        <strain evidence="2">MN2024</strain>
        <tissue evidence="2">Gills</tissue>
    </source>
</reference>
<accession>A0ABD3UF27</accession>
<dbReference type="Pfam" id="PF20700">
    <property type="entry name" value="Mutator"/>
    <property type="match status" value="1"/>
</dbReference>
<name>A0ABD3UF27_SINWO</name>
<comment type="caution">
    <text evidence="2">The sequence shown here is derived from an EMBL/GenBank/DDBJ whole genome shotgun (WGS) entry which is preliminary data.</text>
</comment>
<dbReference type="EMBL" id="JBJQND010000016">
    <property type="protein sequence ID" value="KAL3847396.1"/>
    <property type="molecule type" value="Genomic_DNA"/>
</dbReference>